<dbReference type="GO" id="GO:0015031">
    <property type="term" value="P:protein transport"/>
    <property type="evidence" value="ECO:0007669"/>
    <property type="project" value="UniProtKB-KW"/>
</dbReference>
<dbReference type="InterPro" id="IPR004140">
    <property type="entry name" value="Exo70"/>
</dbReference>
<protein>
    <recommendedName>
        <fullName evidence="3">Exocyst subunit Exo70 family protein</fullName>
    </recommendedName>
</protein>
<evidence type="ECO:0000313" key="6">
    <source>
        <dbReference type="Proteomes" id="UP001642360"/>
    </source>
</evidence>
<dbReference type="SUPFAM" id="SSF74788">
    <property type="entry name" value="Cullin repeat-like"/>
    <property type="match status" value="1"/>
</dbReference>
<keyword evidence="2 3" id="KW-0813">Transport</keyword>
<evidence type="ECO:0000259" key="4">
    <source>
        <dbReference type="Pfam" id="PF03081"/>
    </source>
</evidence>
<dbReference type="GO" id="GO:0006887">
    <property type="term" value="P:exocytosis"/>
    <property type="evidence" value="ECO:0007669"/>
    <property type="project" value="UniProtKB-KW"/>
</dbReference>
<evidence type="ECO:0000256" key="2">
    <source>
        <dbReference type="ARBA" id="ARBA00022448"/>
    </source>
</evidence>
<dbReference type="PANTHER" id="PTHR12542">
    <property type="entry name" value="EXOCYST COMPLEX PROTEIN EXO70"/>
    <property type="match status" value="1"/>
</dbReference>
<name>A0ABC8V6C4_9AQUA</name>
<accession>A0ABC8V6C4</accession>
<keyword evidence="3" id="KW-0268">Exocytosis</keyword>
<dbReference type="Proteomes" id="UP001642360">
    <property type="component" value="Unassembled WGS sequence"/>
</dbReference>
<evidence type="ECO:0000256" key="1">
    <source>
        <dbReference type="ARBA" id="ARBA00006756"/>
    </source>
</evidence>
<comment type="function">
    <text evidence="3">Component of the exocyst complex.</text>
</comment>
<dbReference type="InterPro" id="IPR046364">
    <property type="entry name" value="Exo70_C"/>
</dbReference>
<evidence type="ECO:0000313" key="5">
    <source>
        <dbReference type="EMBL" id="CAK9188377.1"/>
    </source>
</evidence>
<gene>
    <name evidence="5" type="ORF">ILEXP_LOCUS59053</name>
</gene>
<dbReference type="PANTHER" id="PTHR12542:SF38">
    <property type="entry name" value="EXOCYST SUBUNIT EXO70 FAMILY PROTEIN"/>
    <property type="match status" value="1"/>
</dbReference>
<comment type="caution">
    <text evidence="5">The sequence shown here is derived from an EMBL/GenBank/DDBJ whole genome shotgun (WGS) entry which is preliminary data.</text>
</comment>
<dbReference type="Pfam" id="PF03081">
    <property type="entry name" value="Exo70_C"/>
    <property type="match status" value="1"/>
</dbReference>
<keyword evidence="3" id="KW-0653">Protein transport</keyword>
<feature type="domain" description="Exocyst complex subunit Exo70 C-terminal" evidence="4">
    <location>
        <begin position="36"/>
        <end position="191"/>
    </location>
</feature>
<reference evidence="5 6" key="1">
    <citation type="submission" date="2024-02" db="EMBL/GenBank/DDBJ databases">
        <authorList>
            <person name="Vignale AGUSTIN F."/>
            <person name="Sosa J E."/>
            <person name="Modenutti C."/>
        </authorList>
    </citation>
    <scope>NUCLEOTIDE SEQUENCE [LARGE SCALE GENOMIC DNA]</scope>
</reference>
<dbReference type="Gene3D" id="1.20.1280.170">
    <property type="entry name" value="Exocyst complex component Exo70"/>
    <property type="match status" value="1"/>
</dbReference>
<sequence>MYYLSLLGDYSNILADILADLPLPAKSSLSEFVLRHAKHYKDDSLSYPLLANNLYYVVSKVRTSNIKYLLGDEWLTKHEIKVKQFALNYEWIAWSRIIGSLPEDPTAVTSPEEVNEVFKRFNSLFDQSYKRQSVCVVPDSKLRDKIKVSIARKLVGVYQEFYGARSLVIERERNLALEVKYTPEDVWNYLSY</sequence>
<dbReference type="EMBL" id="CAUOFW020010432">
    <property type="protein sequence ID" value="CAK9188377.1"/>
    <property type="molecule type" value="Genomic_DNA"/>
</dbReference>
<dbReference type="AlphaFoldDB" id="A0ABC8V6C4"/>
<keyword evidence="6" id="KW-1185">Reference proteome</keyword>
<organism evidence="5 6">
    <name type="scientific">Ilex paraguariensis</name>
    <name type="common">yerba mate</name>
    <dbReference type="NCBI Taxonomy" id="185542"/>
    <lineage>
        <taxon>Eukaryota</taxon>
        <taxon>Viridiplantae</taxon>
        <taxon>Streptophyta</taxon>
        <taxon>Embryophyta</taxon>
        <taxon>Tracheophyta</taxon>
        <taxon>Spermatophyta</taxon>
        <taxon>Magnoliopsida</taxon>
        <taxon>eudicotyledons</taxon>
        <taxon>Gunneridae</taxon>
        <taxon>Pentapetalae</taxon>
        <taxon>asterids</taxon>
        <taxon>campanulids</taxon>
        <taxon>Aquifoliales</taxon>
        <taxon>Aquifoliaceae</taxon>
        <taxon>Ilex</taxon>
    </lineage>
</organism>
<dbReference type="InterPro" id="IPR016159">
    <property type="entry name" value="Cullin_repeat-like_dom_sf"/>
</dbReference>
<comment type="similarity">
    <text evidence="1 3">Belongs to the EXO70 family.</text>
</comment>
<evidence type="ECO:0000256" key="3">
    <source>
        <dbReference type="RuleBase" id="RU365026"/>
    </source>
</evidence>
<proteinExistence type="inferred from homology"/>